<proteinExistence type="predicted"/>
<dbReference type="RefSeq" id="WP_150898835.1">
    <property type="nucleotide sequence ID" value="NZ_WAAU01000008.1"/>
</dbReference>
<dbReference type="OrthoDB" id="1347089at2"/>
<accession>A0A7J5APP9</accession>
<evidence type="ECO:0000313" key="1">
    <source>
        <dbReference type="EMBL" id="KAB1159589.1"/>
    </source>
</evidence>
<keyword evidence="2" id="KW-1185">Reference proteome</keyword>
<dbReference type="AlphaFoldDB" id="A0A7J5APP9"/>
<comment type="caution">
    <text evidence="1">The sequence shown here is derived from an EMBL/GenBank/DDBJ whole genome shotgun (WGS) entry which is preliminary data.</text>
</comment>
<name>A0A7J5APP9_9FLAO</name>
<dbReference type="EMBL" id="WAAU01000008">
    <property type="protein sequence ID" value="KAB1159589.1"/>
    <property type="molecule type" value="Genomic_DNA"/>
</dbReference>
<protein>
    <submittedName>
        <fullName evidence="1">Uncharacterized protein</fullName>
    </submittedName>
</protein>
<dbReference type="Proteomes" id="UP000467305">
    <property type="component" value="Unassembled WGS sequence"/>
</dbReference>
<organism evidence="1 2">
    <name type="scientific">Tenacibaculum aiptasiae</name>
    <dbReference type="NCBI Taxonomy" id="426481"/>
    <lineage>
        <taxon>Bacteria</taxon>
        <taxon>Pseudomonadati</taxon>
        <taxon>Bacteroidota</taxon>
        <taxon>Flavobacteriia</taxon>
        <taxon>Flavobacteriales</taxon>
        <taxon>Flavobacteriaceae</taxon>
        <taxon>Tenacibaculum</taxon>
    </lineage>
</organism>
<gene>
    <name evidence="1" type="ORF">F7018_04580</name>
</gene>
<evidence type="ECO:0000313" key="2">
    <source>
        <dbReference type="Proteomes" id="UP000467305"/>
    </source>
</evidence>
<sequence>MKRLALYLLIILLLPSCVSKKYLKKHGYSSDIISMVEKTYTVENGKENLISTKTLHFTKNGRVKTSKTINNKGNTLEETEKKLWFEKRSYPNKEPYYCKMRWKTKQRERISCYTQKQYKKNEIIVYHNDNGLINKIEDRFTTFYIHQYKYTNNELSKIIITDKDGKPVDIIRVSCKTKDSRGNCIKQTKESTKTGKIWVKTISPVYK</sequence>
<reference evidence="1 2" key="1">
    <citation type="submission" date="2019-09" db="EMBL/GenBank/DDBJ databases">
        <authorList>
            <person name="Cao W.R."/>
        </authorList>
    </citation>
    <scope>NUCLEOTIDE SEQUENCE [LARGE SCALE GENOMIC DNA]</scope>
    <source>
        <strain evidence="2">a4</strain>
    </source>
</reference>